<protein>
    <submittedName>
        <fullName evidence="1">Uncharacterized protein</fullName>
    </submittedName>
</protein>
<dbReference type="Proteomes" id="UP001497516">
    <property type="component" value="Chromosome 2"/>
</dbReference>
<name>A0AAV2D8H6_9ROSI</name>
<accession>A0AAV2D8H6</accession>
<dbReference type="EMBL" id="OZ034815">
    <property type="protein sequence ID" value="CAL1370047.1"/>
    <property type="molecule type" value="Genomic_DNA"/>
</dbReference>
<proteinExistence type="predicted"/>
<keyword evidence="2" id="KW-1185">Reference proteome</keyword>
<dbReference type="AlphaFoldDB" id="A0AAV2D8H6"/>
<gene>
    <name evidence="1" type="ORF">LTRI10_LOCUS12335</name>
</gene>
<evidence type="ECO:0000313" key="2">
    <source>
        <dbReference type="Proteomes" id="UP001497516"/>
    </source>
</evidence>
<evidence type="ECO:0000313" key="1">
    <source>
        <dbReference type="EMBL" id="CAL1370047.1"/>
    </source>
</evidence>
<reference evidence="1 2" key="1">
    <citation type="submission" date="2024-04" db="EMBL/GenBank/DDBJ databases">
        <authorList>
            <person name="Fracassetti M."/>
        </authorList>
    </citation>
    <scope>NUCLEOTIDE SEQUENCE [LARGE SCALE GENOMIC DNA]</scope>
</reference>
<sequence>MRDSSSRSRRRHLPSRRSPLSWYLLSRGRRRHRRPHRQSVADWHHSVRHLAVNVAAGRKFEGERNQQGELANKLHPTYTLPISGRIVASKTPKLHPNHVSTFGDSIDRMCCA</sequence>
<organism evidence="1 2">
    <name type="scientific">Linum trigynum</name>
    <dbReference type="NCBI Taxonomy" id="586398"/>
    <lineage>
        <taxon>Eukaryota</taxon>
        <taxon>Viridiplantae</taxon>
        <taxon>Streptophyta</taxon>
        <taxon>Embryophyta</taxon>
        <taxon>Tracheophyta</taxon>
        <taxon>Spermatophyta</taxon>
        <taxon>Magnoliopsida</taxon>
        <taxon>eudicotyledons</taxon>
        <taxon>Gunneridae</taxon>
        <taxon>Pentapetalae</taxon>
        <taxon>rosids</taxon>
        <taxon>fabids</taxon>
        <taxon>Malpighiales</taxon>
        <taxon>Linaceae</taxon>
        <taxon>Linum</taxon>
    </lineage>
</organism>